<feature type="signal peptide" evidence="3">
    <location>
        <begin position="1"/>
        <end position="21"/>
    </location>
</feature>
<evidence type="ECO:0000256" key="3">
    <source>
        <dbReference type="SAM" id="SignalP"/>
    </source>
</evidence>
<keyword evidence="2" id="KW-0175">Coiled coil</keyword>
<feature type="domain" description="Sortilin N-terminal" evidence="4">
    <location>
        <begin position="281"/>
        <end position="385"/>
    </location>
</feature>
<keyword evidence="1" id="KW-0677">Repeat</keyword>
<keyword evidence="6" id="KW-1185">Reference proteome</keyword>
<keyword evidence="3" id="KW-0732">Signal</keyword>
<organism evidence="5 6">
    <name type="scientific">Emticicia oligotrophica (strain DSM 17448 / CIP 109782 / MTCC 6937 / GPTSA100-15)</name>
    <dbReference type="NCBI Taxonomy" id="929562"/>
    <lineage>
        <taxon>Bacteria</taxon>
        <taxon>Pseudomonadati</taxon>
        <taxon>Bacteroidota</taxon>
        <taxon>Cytophagia</taxon>
        <taxon>Cytophagales</taxon>
        <taxon>Leadbetterellaceae</taxon>
        <taxon>Emticicia</taxon>
    </lineage>
</organism>
<dbReference type="PANTHER" id="PTHR43739">
    <property type="entry name" value="XYLOGLUCANASE (EUROFUNG)"/>
    <property type="match status" value="1"/>
</dbReference>
<accession>A0ABM5N1C7</accession>
<dbReference type="SUPFAM" id="SSF50939">
    <property type="entry name" value="Sialidases"/>
    <property type="match status" value="2"/>
</dbReference>
<dbReference type="InterPro" id="IPR036278">
    <property type="entry name" value="Sialidase_sf"/>
</dbReference>
<feature type="domain" description="Sortilin N-terminal" evidence="4">
    <location>
        <begin position="122"/>
        <end position="246"/>
    </location>
</feature>
<gene>
    <name evidence="5" type="ordered locus">Emtol_2032</name>
</gene>
<feature type="chain" id="PRO_5046175439" description="Sortilin N-terminal domain-containing protein" evidence="3">
    <location>
        <begin position="22"/>
        <end position="1063"/>
    </location>
</feature>
<dbReference type="Proteomes" id="UP000002875">
    <property type="component" value="Chromosome"/>
</dbReference>
<evidence type="ECO:0000313" key="5">
    <source>
        <dbReference type="EMBL" id="AFK03171.1"/>
    </source>
</evidence>
<name>A0ABM5N1C7_EMTOG</name>
<feature type="coiled-coil region" evidence="2">
    <location>
        <begin position="915"/>
        <end position="974"/>
    </location>
</feature>
<dbReference type="CDD" id="cd15482">
    <property type="entry name" value="Sialidase_non-viral"/>
    <property type="match status" value="2"/>
</dbReference>
<dbReference type="InterPro" id="IPR052025">
    <property type="entry name" value="Xyloglucanase_GH74"/>
</dbReference>
<dbReference type="SUPFAM" id="SSF110296">
    <property type="entry name" value="Oligoxyloglucan reducing end-specific cellobiohydrolase"/>
    <property type="match status" value="1"/>
</dbReference>
<proteinExistence type="predicted"/>
<dbReference type="Pfam" id="PF15902">
    <property type="entry name" value="Sortilin-Vps10"/>
    <property type="match status" value="2"/>
</dbReference>
<dbReference type="RefSeq" id="WP_015028869.1">
    <property type="nucleotide sequence ID" value="NC_018748.1"/>
</dbReference>
<evidence type="ECO:0000313" key="6">
    <source>
        <dbReference type="Proteomes" id="UP000002875"/>
    </source>
</evidence>
<dbReference type="InterPro" id="IPR015943">
    <property type="entry name" value="WD40/YVTN_repeat-like_dom_sf"/>
</dbReference>
<evidence type="ECO:0000256" key="2">
    <source>
        <dbReference type="SAM" id="Coils"/>
    </source>
</evidence>
<protein>
    <recommendedName>
        <fullName evidence="4">Sortilin N-terminal domain-containing protein</fullName>
    </recommendedName>
</protein>
<dbReference type="Gene3D" id="2.130.10.10">
    <property type="entry name" value="YVTN repeat-like/Quinoprotein amine dehydrogenase"/>
    <property type="match status" value="4"/>
</dbReference>
<reference evidence="5 6" key="1">
    <citation type="submission" date="2011-07" db="EMBL/GenBank/DDBJ databases">
        <title>The complete genome of chromosome of Emticicia oligotrophica DSM 17448.</title>
        <authorList>
            <consortium name="US DOE Joint Genome Institute (JGI-PGF)"/>
            <person name="Lucas S."/>
            <person name="Han J."/>
            <person name="Lapidus A."/>
            <person name="Bruce D."/>
            <person name="Goodwin L."/>
            <person name="Pitluck S."/>
            <person name="Peters L."/>
            <person name="Kyrpides N."/>
            <person name="Mavromatis K."/>
            <person name="Ivanova N."/>
            <person name="Ovchinnikova G."/>
            <person name="Teshima H."/>
            <person name="Detter J.C."/>
            <person name="Tapia R."/>
            <person name="Han C."/>
            <person name="Land M."/>
            <person name="Hauser L."/>
            <person name="Markowitz V."/>
            <person name="Cheng J.-F."/>
            <person name="Hugenholtz P."/>
            <person name="Woyke T."/>
            <person name="Wu D."/>
            <person name="Tindall B."/>
            <person name="Pomrenke H."/>
            <person name="Brambilla E."/>
            <person name="Klenk H.-P."/>
            <person name="Eisen J.A."/>
        </authorList>
    </citation>
    <scope>NUCLEOTIDE SEQUENCE [LARGE SCALE GENOMIC DNA]</scope>
    <source>
        <strain evidence="5 6">DSM 17448</strain>
    </source>
</reference>
<dbReference type="InterPro" id="IPR031778">
    <property type="entry name" value="Sortilin_N"/>
</dbReference>
<sequence length="1063" mass="119639">MKKNYFLSFFLFTLLSTAAFAQKLNTDLFKKMKARSIGPAVMSGRITAVDAVWENPNIIYAASASGGVWKSENGGTKWQPIFDDMPLQNIGSIAIQQSNPSVVWVGTGEGNPRNSINLGAGIYKSLDGGKTWKLMGLEKTRNIHRILIDPTNPNVVYAGVIGNPYAEQQERGVYKTSDGGETWQRVLFTNEKSGVADMIMDAKNPNKLFVAMWQHKRTAWDFKSGGEGSGLYVTYDAGKSWKKLSKTDGLPEGDYGRIGLASCRSYPNRVYALIEATKNGLYRSDDGGMKWEKVNDDPKDVTNRPFYFNDILCDPKNENRLYSLYQVISVSEDGGKSFKTTASFDQAHADHHAIWIHPEDNNFIINGNDGGVSISRDRGKTWTFAEALPLGQFYHVNVDNEIPYNIYGGLQDNGSWQGPAYIWKEGGIRNYSWLSVNGGDGFDVMPDPEDTRYGYAMSQGGFLGRYDTKTGQSTMIRPPQVDIKTRLRFNWNAAIAQDPFEKSTIYYGSQFVHKSSNKGMTWDIISPDLTTNNPEHQKQDESGGLSLDITSAENHNTILTLAPSPKEKGILWAGTDDGNVQLTKDFGQNWTNLTSKIKGLPKEGWICQIQPSKYNAAEAFVTVNNYRQGDFAPYIFRTKDFGQTWERIVDENKVRGYALCFLQDPTTPNLMFCGTEHGLWVSIDEAKTWTQWKAGLPSVSTMDLTIQEREADLVVGTFGRALYVLDDIRPLRKIAQTSGKILEQKLAAFDTPDAYLVEFTPQIGYNTIGDGMYEGENRVAGARISYFVNVPKKEEKKPEDRKDAPIIKTPSIKYDTVYAKIYDEVGKQIRTLFSIPDSSGLHRITWNLTEKGFRYPNSPKPKKGAAEPSGINVLPGKYKVILSFGDQKDSTSITVKADPRINFDRNAEIAKKEVYERLKTSISKLTEATDRLTEANDITEKLMNQVKDNEGKDIDDLKKQIKAIQDTIKAKKELIVAKPLEKQGYGRPYRVTPLTKAQELMMYLSSRQSVPTKTENMIFEQFDGLTKESIAKINTFFATNWIDFRKKVESMKLSMFKDYEMIR</sequence>
<evidence type="ECO:0000256" key="1">
    <source>
        <dbReference type="ARBA" id="ARBA00022737"/>
    </source>
</evidence>
<dbReference type="PANTHER" id="PTHR43739:SF5">
    <property type="entry name" value="EXO-ALPHA-SIALIDASE"/>
    <property type="match status" value="1"/>
</dbReference>
<evidence type="ECO:0000259" key="4">
    <source>
        <dbReference type="Pfam" id="PF15902"/>
    </source>
</evidence>
<dbReference type="EMBL" id="CP002961">
    <property type="protein sequence ID" value="AFK03171.1"/>
    <property type="molecule type" value="Genomic_DNA"/>
</dbReference>